<gene>
    <name evidence="2" type="ORF">C7H61_04495</name>
</gene>
<dbReference type="Proteomes" id="UP000238430">
    <property type="component" value="Unassembled WGS sequence"/>
</dbReference>
<keyword evidence="3" id="KW-1185">Reference proteome</keyword>
<reference evidence="2 3" key="1">
    <citation type="submission" date="2018-03" db="EMBL/GenBank/DDBJ databases">
        <title>Mesoflavibacter sp. HG37 and Mesoflavibacter sp. HG96 sp.nov., two marine bacteria isolated from seawater of Western Pacific Ocean.</title>
        <authorList>
            <person name="Cheng H."/>
            <person name="Wu Y.-H."/>
            <person name="Guo L.-L."/>
            <person name="Xu X.-W."/>
        </authorList>
    </citation>
    <scope>NUCLEOTIDE SEQUENCE [LARGE SCALE GENOMIC DNA]</scope>
    <source>
        <strain evidence="2 3">KCTC 42117</strain>
    </source>
</reference>
<dbReference type="Gene3D" id="3.40.30.10">
    <property type="entry name" value="Glutaredoxin"/>
    <property type="match status" value="1"/>
</dbReference>
<dbReference type="InterPro" id="IPR002109">
    <property type="entry name" value="Glutaredoxin"/>
</dbReference>
<name>A0A2T1NIH7_9FLAO</name>
<dbReference type="OrthoDB" id="9795531at2"/>
<accession>A0A2T1NIH7</accession>
<organism evidence="2 3">
    <name type="scientific">Mesoflavibacter zeaxanthinifaciens subsp. sabulilitoris</name>
    <dbReference type="NCBI Taxonomy" id="1520893"/>
    <lineage>
        <taxon>Bacteria</taxon>
        <taxon>Pseudomonadati</taxon>
        <taxon>Bacteroidota</taxon>
        <taxon>Flavobacteriia</taxon>
        <taxon>Flavobacteriales</taxon>
        <taxon>Flavobacteriaceae</taxon>
        <taxon>Mesoflavibacter</taxon>
    </lineage>
</organism>
<dbReference type="InterPro" id="IPR036249">
    <property type="entry name" value="Thioredoxin-like_sf"/>
</dbReference>
<dbReference type="SUPFAM" id="SSF52833">
    <property type="entry name" value="Thioredoxin-like"/>
    <property type="match status" value="1"/>
</dbReference>
<dbReference type="AlphaFoldDB" id="A0A2T1NIH7"/>
<dbReference type="CDD" id="cd02976">
    <property type="entry name" value="NrdH"/>
    <property type="match status" value="1"/>
</dbReference>
<dbReference type="EMBL" id="PXOT01000018">
    <property type="protein sequence ID" value="PSG92704.1"/>
    <property type="molecule type" value="Genomic_DNA"/>
</dbReference>
<dbReference type="Pfam" id="PF00462">
    <property type="entry name" value="Glutaredoxin"/>
    <property type="match status" value="1"/>
</dbReference>
<evidence type="ECO:0000313" key="2">
    <source>
        <dbReference type="EMBL" id="PSG92704.1"/>
    </source>
</evidence>
<protein>
    <recommendedName>
        <fullName evidence="1">Glutaredoxin domain-containing protein</fullName>
    </recommendedName>
</protein>
<evidence type="ECO:0000259" key="1">
    <source>
        <dbReference type="Pfam" id="PF00462"/>
    </source>
</evidence>
<evidence type="ECO:0000313" key="3">
    <source>
        <dbReference type="Proteomes" id="UP000238430"/>
    </source>
</evidence>
<feature type="domain" description="Glutaredoxin" evidence="1">
    <location>
        <begin position="40"/>
        <end position="84"/>
    </location>
</feature>
<sequence>MKLTVKTIILNTFFSLIFLFNTSVIEDQNQFKNNNIQDVIIVYGSDTCHYCLDTKTFLNKNNIKYTYYDIDENEKALNEMLNKLREKKISVSDLKIPVIDKNGNIFTNNIKFEDFLNKIKE</sequence>
<proteinExistence type="predicted"/>
<comment type="caution">
    <text evidence="2">The sequence shown here is derived from an EMBL/GenBank/DDBJ whole genome shotgun (WGS) entry which is preliminary data.</text>
</comment>